<dbReference type="PANTHER" id="PTHR42959">
    <property type="entry name" value="CARBAMOYLTRANSFERASE"/>
    <property type="match status" value="1"/>
</dbReference>
<dbReference type="Pfam" id="PF22521">
    <property type="entry name" value="HypF_C_2"/>
    <property type="match status" value="1"/>
</dbReference>
<dbReference type="Gene3D" id="3.90.870.50">
    <property type="match status" value="1"/>
</dbReference>
<dbReference type="PANTHER" id="PTHR42959:SF1">
    <property type="entry name" value="CARBAMOYLTRANSFERASE HYPF"/>
    <property type="match status" value="1"/>
</dbReference>
<proteinExistence type="inferred from homology"/>
<dbReference type="Pfam" id="PF07503">
    <property type="entry name" value="zf-HYPF"/>
    <property type="match status" value="2"/>
</dbReference>
<evidence type="ECO:0000256" key="6">
    <source>
        <dbReference type="ARBA" id="ARBA00022833"/>
    </source>
</evidence>
<dbReference type="SUPFAM" id="SSF54975">
    <property type="entry name" value="Acylphosphatase/BLUF domain-like"/>
    <property type="match status" value="1"/>
</dbReference>
<evidence type="ECO:0000256" key="9">
    <source>
        <dbReference type="PROSITE-ProRule" id="PRU00520"/>
    </source>
</evidence>
<dbReference type="Pfam" id="PF01300">
    <property type="entry name" value="Sua5_yciO_yrdC"/>
    <property type="match status" value="1"/>
</dbReference>
<dbReference type="eggNOG" id="COG0068">
    <property type="taxonomic scope" value="Bacteria"/>
</dbReference>
<keyword evidence="5" id="KW-0863">Zinc-finger</keyword>
<dbReference type="InterPro" id="IPR001792">
    <property type="entry name" value="Acylphosphatase-like_dom"/>
</dbReference>
<evidence type="ECO:0000313" key="12">
    <source>
        <dbReference type="EMBL" id="ACD83851.1"/>
    </source>
</evidence>
<gene>
    <name evidence="12" type="primary">hypF</name>
    <name evidence="12" type="ordered locus">Minf_1797</name>
</gene>
<dbReference type="InterPro" id="IPR004421">
    <property type="entry name" value="Carbamoyltransferase_HypF"/>
</dbReference>
<dbReference type="GO" id="GO:0008270">
    <property type="term" value="F:zinc ion binding"/>
    <property type="evidence" value="ECO:0007669"/>
    <property type="project" value="UniProtKB-KW"/>
</dbReference>
<sequence>MGFSTVTQMADKEAIHIQLKGKVQGVGFRPYVYRLARSYDLKGWVSNGTDGVHIHVEGQKEILERFYRDLLRDYPPLALLTESFCREAPFLGLEGFIVKESIEEKEHSVIVLPDLDVCESCKEELYCSSNRRFRYPFITCTECGPRYSIIYSLPYDRSKTTMNIFPMCKDCLEEYENPSDRRFYSQTNSCKECGIRVYLYGKQKEEIAQGEEAIKEGAWAIAEGQIVAVKGIGGYLLMADALNPAAILKLRERKRRASKPFALMFNDIQEVEKEVYLSEKEKSWLISRQKPILILQRKKTQSPIADLVAPAQDTLGIMLPYTPLHILLLDYLKRPLVATSANISGLPIVFEEGMLFLKLGHVFDKVLTHNRDIVVPQDDSVIRVSFFFKQTIFLRRSRSFAPFLNASLRVPKGECYLALGAEKKSTVCFCHEGNIFLSQYLGDLDCFEAEENFKKTLSHFFNLWGFKPQKIILDLHPLYRSRLIGEAMSEEKNIERIYFQHHKAHFWAILAEKKLLGLEEPVLGVIWDGTGYGEDGAVWGGEFFLYYKGRMERVNHFEYFPLLLGDKAVREPRISALGIFRKERKIVEDFLKPKFNPWEWKTYRALLDRKKYWACCSVGRLFDALASLLGLCDRASFEGEAAIALQRLASSSVQSLSDLEKIPLRWFDEKAPLRRPISLENLLKSIEKSIVEEIPKEEISLGFHFWLSKLIGKLAENTGARKIAFSGGVFQNSLLVDLLYLQWAGRFDLFFHDEISPNDENISFGQLIGALYGKEGREIDPQIPRMESNH</sequence>
<dbReference type="KEGG" id="min:Minf_1797"/>
<evidence type="ECO:0000256" key="1">
    <source>
        <dbReference type="ARBA" id="ARBA00004711"/>
    </source>
</evidence>
<dbReference type="InterPro" id="IPR041440">
    <property type="entry name" value="HypF_C"/>
</dbReference>
<comment type="pathway">
    <text evidence="1">Protein modification; [NiFe] hydrogenase maturation.</text>
</comment>
<keyword evidence="4" id="KW-0479">Metal-binding</keyword>
<comment type="catalytic activity">
    <reaction evidence="7">
        <text>C-terminal L-cysteinyl-[HypE protein] + carbamoyl phosphate + ATP + H2O = C-terminal S-carboxamide-L-cysteinyl-[HypE protein] + AMP + phosphate + diphosphate + H(+)</text>
        <dbReference type="Rhea" id="RHEA:55636"/>
        <dbReference type="Rhea" id="RHEA-COMP:14247"/>
        <dbReference type="Rhea" id="RHEA-COMP:14392"/>
        <dbReference type="ChEBI" id="CHEBI:15377"/>
        <dbReference type="ChEBI" id="CHEBI:15378"/>
        <dbReference type="ChEBI" id="CHEBI:30616"/>
        <dbReference type="ChEBI" id="CHEBI:33019"/>
        <dbReference type="ChEBI" id="CHEBI:43474"/>
        <dbReference type="ChEBI" id="CHEBI:58228"/>
        <dbReference type="ChEBI" id="CHEBI:76913"/>
        <dbReference type="ChEBI" id="CHEBI:139126"/>
        <dbReference type="ChEBI" id="CHEBI:456215"/>
    </reaction>
</comment>
<comment type="catalytic activity">
    <reaction evidence="9">
        <text>an acyl phosphate + H2O = a carboxylate + phosphate + H(+)</text>
        <dbReference type="Rhea" id="RHEA:14965"/>
        <dbReference type="ChEBI" id="CHEBI:15377"/>
        <dbReference type="ChEBI" id="CHEBI:15378"/>
        <dbReference type="ChEBI" id="CHEBI:29067"/>
        <dbReference type="ChEBI" id="CHEBI:43474"/>
        <dbReference type="ChEBI" id="CHEBI:59918"/>
        <dbReference type="EC" id="3.6.1.7"/>
    </reaction>
</comment>
<keyword evidence="6" id="KW-0862">Zinc</keyword>
<dbReference type="InterPro" id="IPR055128">
    <property type="entry name" value="HypF_C_2"/>
</dbReference>
<evidence type="ECO:0000256" key="4">
    <source>
        <dbReference type="ARBA" id="ARBA00022723"/>
    </source>
</evidence>
<feature type="active site" evidence="9">
    <location>
        <position position="29"/>
    </location>
</feature>
<dbReference type="Proteomes" id="UP000009149">
    <property type="component" value="Chromosome"/>
</dbReference>
<dbReference type="UniPathway" id="UPA00335"/>
<evidence type="ECO:0000256" key="7">
    <source>
        <dbReference type="ARBA" id="ARBA00048220"/>
    </source>
</evidence>
<dbReference type="EMBL" id="CP000975">
    <property type="protein sequence ID" value="ACD83851.1"/>
    <property type="molecule type" value="Genomic_DNA"/>
</dbReference>
<evidence type="ECO:0000256" key="8">
    <source>
        <dbReference type="PIRNR" id="PIRNR006256"/>
    </source>
</evidence>
<dbReference type="PROSITE" id="PS51163">
    <property type="entry name" value="YRDC"/>
    <property type="match status" value="1"/>
</dbReference>
<evidence type="ECO:0000313" key="13">
    <source>
        <dbReference type="Proteomes" id="UP000009149"/>
    </source>
</evidence>
<dbReference type="InterPro" id="IPR017968">
    <property type="entry name" value="Acylphosphatase_CS"/>
</dbReference>
<dbReference type="NCBIfam" id="TIGR00143">
    <property type="entry name" value="hypF"/>
    <property type="match status" value="1"/>
</dbReference>
<comment type="similarity">
    <text evidence="2 8">Belongs to the carbamoyltransferase HypF family.</text>
</comment>
<reference evidence="12 13" key="1">
    <citation type="journal article" date="2008" name="Biol. Direct">
        <title>Complete genome sequence of the extremely acidophilic methanotroph isolate V4, Methylacidiphilum infernorum, a representative of the bacterial phylum Verrucomicrobia.</title>
        <authorList>
            <person name="Hou S."/>
            <person name="Makarova K.S."/>
            <person name="Saw J.H."/>
            <person name="Senin P."/>
            <person name="Ly B.V."/>
            <person name="Zhou Z."/>
            <person name="Ren Y."/>
            <person name="Wang J."/>
            <person name="Galperin M.Y."/>
            <person name="Omelchenko M.V."/>
            <person name="Wolf Y.I."/>
            <person name="Yutin N."/>
            <person name="Koonin E.V."/>
            <person name="Stott M.B."/>
            <person name="Mountain B.W."/>
            <person name="Crowe M.A."/>
            <person name="Smirnova A.V."/>
            <person name="Dunfield P.F."/>
            <person name="Feng L."/>
            <person name="Wang L."/>
            <person name="Alam M."/>
        </authorList>
    </citation>
    <scope>NUCLEOTIDE SEQUENCE [LARGE SCALE GENOMIC DNA]</scope>
    <source>
        <strain evidence="13">Isolate V4</strain>
    </source>
</reference>
<evidence type="ECO:0000259" key="10">
    <source>
        <dbReference type="PROSITE" id="PS51160"/>
    </source>
</evidence>
<keyword evidence="3" id="KW-0436">Ligase</keyword>
<dbReference type="EC" id="6.2.-.-" evidence="8"/>
<protein>
    <recommendedName>
        <fullName evidence="8">Carbamoyltransferase</fullName>
        <ecNumber evidence="8">6.2.-.-</ecNumber>
    </recommendedName>
</protein>
<dbReference type="STRING" id="481448.Minf_1797"/>
<dbReference type="InterPro" id="IPR051060">
    <property type="entry name" value="Carbamoyltrans_HypF-like"/>
</dbReference>
<dbReference type="InterPro" id="IPR011125">
    <property type="entry name" value="Znf_HypF"/>
</dbReference>
<evidence type="ECO:0000256" key="2">
    <source>
        <dbReference type="ARBA" id="ARBA00008097"/>
    </source>
</evidence>
<dbReference type="SUPFAM" id="SSF55821">
    <property type="entry name" value="YrdC/RibB"/>
    <property type="match status" value="1"/>
</dbReference>
<dbReference type="Pfam" id="PF00708">
    <property type="entry name" value="Acylphosphatase"/>
    <property type="match status" value="1"/>
</dbReference>
<dbReference type="Pfam" id="PF17788">
    <property type="entry name" value="HypF_C"/>
    <property type="match status" value="1"/>
</dbReference>
<dbReference type="InterPro" id="IPR006070">
    <property type="entry name" value="Sua5-like_dom"/>
</dbReference>
<dbReference type="PROSITE" id="PS51160">
    <property type="entry name" value="ACYLPHOSPHATASE_3"/>
    <property type="match status" value="1"/>
</dbReference>
<name>B3DXE2_METI4</name>
<dbReference type="PIRSF" id="PIRSF006256">
    <property type="entry name" value="CMPcnvr_hdrg_mat"/>
    <property type="match status" value="1"/>
</dbReference>
<dbReference type="InterPro" id="IPR036046">
    <property type="entry name" value="Acylphosphatase-like_dom_sf"/>
</dbReference>
<feature type="domain" description="Acylphosphatase-like" evidence="10">
    <location>
        <begin position="14"/>
        <end position="100"/>
    </location>
</feature>
<dbReference type="PROSITE" id="PS00150">
    <property type="entry name" value="ACYLPHOSPHATASE_1"/>
    <property type="match status" value="1"/>
</dbReference>
<dbReference type="AlphaFoldDB" id="B3DXE2"/>
<evidence type="ECO:0000256" key="3">
    <source>
        <dbReference type="ARBA" id="ARBA00022598"/>
    </source>
</evidence>
<evidence type="ECO:0000259" key="11">
    <source>
        <dbReference type="PROSITE" id="PS51163"/>
    </source>
</evidence>
<dbReference type="Gene3D" id="3.30.110.120">
    <property type="match status" value="1"/>
</dbReference>
<dbReference type="InterPro" id="IPR017945">
    <property type="entry name" value="DHBP_synth_RibB-like_a/b_dom"/>
</dbReference>
<accession>B3DXE2</accession>
<dbReference type="GO" id="GO:0003725">
    <property type="term" value="F:double-stranded RNA binding"/>
    <property type="evidence" value="ECO:0007669"/>
    <property type="project" value="InterPro"/>
</dbReference>
<dbReference type="GO" id="GO:0051604">
    <property type="term" value="P:protein maturation"/>
    <property type="evidence" value="ECO:0007669"/>
    <property type="project" value="TreeGrafter"/>
</dbReference>
<dbReference type="GO" id="GO:0016743">
    <property type="term" value="F:carboxyl- or carbamoyltransferase activity"/>
    <property type="evidence" value="ECO:0007669"/>
    <property type="project" value="UniProtKB-UniRule"/>
</dbReference>
<dbReference type="Gene3D" id="3.30.420.40">
    <property type="match status" value="1"/>
</dbReference>
<dbReference type="Gene3D" id="3.30.420.360">
    <property type="match status" value="1"/>
</dbReference>
<dbReference type="GO" id="GO:0016874">
    <property type="term" value="F:ligase activity"/>
    <property type="evidence" value="ECO:0007669"/>
    <property type="project" value="UniProtKB-UniRule"/>
</dbReference>
<evidence type="ECO:0000256" key="5">
    <source>
        <dbReference type="ARBA" id="ARBA00022771"/>
    </source>
</evidence>
<organism evidence="12 13">
    <name type="scientific">Methylacidiphilum infernorum (isolate V4)</name>
    <name type="common">Methylokorus infernorum (strain V4)</name>
    <dbReference type="NCBI Taxonomy" id="481448"/>
    <lineage>
        <taxon>Bacteria</taxon>
        <taxon>Pseudomonadati</taxon>
        <taxon>Verrucomicrobiota</taxon>
        <taxon>Methylacidiphilae</taxon>
        <taxon>Methylacidiphilales</taxon>
        <taxon>Methylacidiphilaceae</taxon>
        <taxon>Methylacidiphilum (ex Ratnadevi et al. 2023)</taxon>
    </lineage>
</organism>
<dbReference type="GO" id="GO:0003998">
    <property type="term" value="F:acylphosphatase activity"/>
    <property type="evidence" value="ECO:0007669"/>
    <property type="project" value="UniProtKB-EC"/>
</dbReference>
<feature type="domain" description="YrdC-like" evidence="11">
    <location>
        <begin position="211"/>
        <end position="399"/>
    </location>
</feature>
<dbReference type="HOGENOM" id="CLU_009164_0_0_0"/>
<feature type="active site" evidence="9">
    <location>
        <position position="47"/>
    </location>
</feature>
<keyword evidence="9" id="KW-0378">Hydrolase</keyword>